<feature type="region of interest" description="Disordered" evidence="1">
    <location>
        <begin position="113"/>
        <end position="144"/>
    </location>
</feature>
<feature type="region of interest" description="Disordered" evidence="1">
    <location>
        <begin position="1"/>
        <end position="62"/>
    </location>
</feature>
<dbReference type="Pfam" id="PF25545">
    <property type="entry name" value="DUF7924"/>
    <property type="match status" value="1"/>
</dbReference>
<protein>
    <recommendedName>
        <fullName evidence="2">DUF7924 domain-containing protein</fullName>
    </recommendedName>
</protein>
<evidence type="ECO:0000313" key="3">
    <source>
        <dbReference type="EMBL" id="PNP49477.1"/>
    </source>
</evidence>
<feature type="compositionally biased region" description="Basic and acidic residues" evidence="1">
    <location>
        <begin position="135"/>
        <end position="144"/>
    </location>
</feature>
<feature type="compositionally biased region" description="Polar residues" evidence="1">
    <location>
        <begin position="467"/>
        <end position="480"/>
    </location>
</feature>
<accession>A0A2K0TVC2</accession>
<gene>
    <name evidence="3" type="ORF">THARTR1_09799</name>
</gene>
<feature type="region of interest" description="Disordered" evidence="1">
    <location>
        <begin position="467"/>
        <end position="502"/>
    </location>
</feature>
<feature type="compositionally biased region" description="Basic residues" evidence="1">
    <location>
        <begin position="113"/>
        <end position="122"/>
    </location>
</feature>
<sequence>MAETRVQAAAAQKSDRVEDDKSLPKQDQPFLPCQSPGGRKRKIADIDNPDSNPRLEKRCPGLSAVQDTVDQTGADNVGDTEPIDPISVRVRDHQWPSGFGRLTMEHALARKRRDVFPQRRRSISASSSASFVTPSDERPREEKSVPYRDSRYIILLNTKGAYMGTSEQGILDESKQTCRIYFRMNNKLPWEPSSKMLSLRKLVKTLRQRNEARVIQDVARLLVPSAEMLGLYAKPLAILTESVNAGWNNSIPLTGTRPQPDYSVGFRREAFTNDQLDKLSPFIGDFLFDDVSLFMATYYMYFPFLACEVKCGTTALEVADRQNAHSMTLAARGVVELFRLVKRENEINRQILSFSVSHDHRTVRIYGYYPLINGKNTKYYRHLIRAFDFTALDGRDKWTTHQFIKNVYDIWMPKHFKRICSAIDQLPSDLNFNVPALSESTGLSQRLDSLARSEADLAPTNANNQFHEAGQMNSLATSFSEPAPPAERRRNEEVGQEDLGAV</sequence>
<reference evidence="3 4" key="1">
    <citation type="submission" date="2017-02" db="EMBL/GenBank/DDBJ databases">
        <title>Genomes of Trichoderma spp. with biocontrol activity.</title>
        <authorList>
            <person name="Gardiner D."/>
            <person name="Kazan K."/>
            <person name="Vos C."/>
            <person name="Harvey P."/>
        </authorList>
    </citation>
    <scope>NUCLEOTIDE SEQUENCE [LARGE SCALE GENOMIC DNA]</scope>
    <source>
        <strain evidence="3 4">Tr1</strain>
    </source>
</reference>
<feature type="domain" description="DUF7924" evidence="2">
    <location>
        <begin position="199"/>
        <end position="423"/>
    </location>
</feature>
<dbReference type="PANTHER" id="PTHR42470:SF2">
    <property type="match status" value="1"/>
</dbReference>
<dbReference type="PANTHER" id="PTHR42470">
    <property type="entry name" value="VAST DOMAIN-CONTAINING PROTEIN"/>
    <property type="match status" value="1"/>
</dbReference>
<proteinExistence type="predicted"/>
<name>A0A2K0TVC2_TRIHA</name>
<dbReference type="InterPro" id="IPR057684">
    <property type="entry name" value="DUF7924"/>
</dbReference>
<dbReference type="EMBL" id="MTYI01000187">
    <property type="protein sequence ID" value="PNP49477.1"/>
    <property type="molecule type" value="Genomic_DNA"/>
</dbReference>
<evidence type="ECO:0000313" key="4">
    <source>
        <dbReference type="Proteomes" id="UP000236290"/>
    </source>
</evidence>
<dbReference type="AlphaFoldDB" id="A0A2K0TVC2"/>
<evidence type="ECO:0000256" key="1">
    <source>
        <dbReference type="SAM" id="MobiDB-lite"/>
    </source>
</evidence>
<organism evidence="3 4">
    <name type="scientific">Trichoderma harzianum</name>
    <name type="common">Hypocrea lixii</name>
    <dbReference type="NCBI Taxonomy" id="5544"/>
    <lineage>
        <taxon>Eukaryota</taxon>
        <taxon>Fungi</taxon>
        <taxon>Dikarya</taxon>
        <taxon>Ascomycota</taxon>
        <taxon>Pezizomycotina</taxon>
        <taxon>Sordariomycetes</taxon>
        <taxon>Hypocreomycetidae</taxon>
        <taxon>Hypocreales</taxon>
        <taxon>Hypocreaceae</taxon>
        <taxon>Trichoderma</taxon>
    </lineage>
</organism>
<feature type="compositionally biased region" description="Basic and acidic residues" evidence="1">
    <location>
        <begin position="13"/>
        <end position="24"/>
    </location>
</feature>
<evidence type="ECO:0000259" key="2">
    <source>
        <dbReference type="Pfam" id="PF25545"/>
    </source>
</evidence>
<comment type="caution">
    <text evidence="3">The sequence shown here is derived from an EMBL/GenBank/DDBJ whole genome shotgun (WGS) entry which is preliminary data.</text>
</comment>
<dbReference type="OrthoDB" id="5132737at2759"/>
<dbReference type="Proteomes" id="UP000236290">
    <property type="component" value="Unassembled WGS sequence"/>
</dbReference>